<evidence type="ECO:0000313" key="2">
    <source>
        <dbReference type="EMBL" id="CAB4150901.1"/>
    </source>
</evidence>
<evidence type="ECO:0000313" key="8">
    <source>
        <dbReference type="EMBL" id="CAB4217398.1"/>
    </source>
</evidence>
<name>A0A6J5Q4N8_9CAUD</name>
<gene>
    <name evidence="4" type="ORF">UFOVP1032_26</name>
    <name evidence="5" type="ORF">UFOVP1125_94</name>
    <name evidence="6" type="ORF">UFOVP1173_40</name>
    <name evidence="7" type="ORF">UFOVP1241_110</name>
    <name evidence="8" type="ORF">UFOVP1491_26</name>
    <name evidence="9" type="ORF">UFOVP1579_26</name>
    <name evidence="1" type="ORF">UFOVP485_95</name>
    <name evidence="2" type="ORF">UFOVP575_47</name>
    <name evidence="3" type="ORF">UFOVP963_113</name>
</gene>
<accession>A0A6J5Q4N8</accession>
<organism evidence="4">
    <name type="scientific">uncultured Caudovirales phage</name>
    <dbReference type="NCBI Taxonomy" id="2100421"/>
    <lineage>
        <taxon>Viruses</taxon>
        <taxon>Duplodnaviria</taxon>
        <taxon>Heunggongvirae</taxon>
        <taxon>Uroviricota</taxon>
        <taxon>Caudoviricetes</taxon>
        <taxon>Peduoviridae</taxon>
        <taxon>Maltschvirus</taxon>
        <taxon>Maltschvirus maltsch</taxon>
    </lineage>
</organism>
<evidence type="ECO:0000313" key="9">
    <source>
        <dbReference type="EMBL" id="CAB5231136.1"/>
    </source>
</evidence>
<dbReference type="EMBL" id="LR796915">
    <property type="protein sequence ID" value="CAB4175067.1"/>
    <property type="molecule type" value="Genomic_DNA"/>
</dbReference>
<dbReference type="EMBL" id="LR797455">
    <property type="protein sequence ID" value="CAB4217398.1"/>
    <property type="molecule type" value="Genomic_DNA"/>
</dbReference>
<protein>
    <submittedName>
        <fullName evidence="4">Uncharacterized protein</fullName>
    </submittedName>
</protein>
<reference evidence="4" key="1">
    <citation type="submission" date="2020-05" db="EMBL/GenBank/DDBJ databases">
        <authorList>
            <person name="Chiriac C."/>
            <person name="Salcher M."/>
            <person name="Ghai R."/>
            <person name="Kavagutti S V."/>
        </authorList>
    </citation>
    <scope>NUCLEOTIDE SEQUENCE</scope>
</reference>
<evidence type="ECO:0000313" key="1">
    <source>
        <dbReference type="EMBL" id="CAB4145980.1"/>
    </source>
</evidence>
<dbReference type="EMBL" id="LR797188">
    <property type="protein sequence ID" value="CAB4192857.1"/>
    <property type="molecule type" value="Genomic_DNA"/>
</dbReference>
<sequence length="45" mass="5261">MTHSHHWQCSDIPGVYFCDLITSRVLGWACNTEGYYNPTTQRIEE</sequence>
<proteinExistence type="predicted"/>
<dbReference type="EMBL" id="LR796457">
    <property type="protein sequence ID" value="CAB4145980.1"/>
    <property type="molecule type" value="Genomic_DNA"/>
</dbReference>
<dbReference type="EMBL" id="LR797131">
    <property type="protein sequence ID" value="CAB4188931.1"/>
    <property type="molecule type" value="Genomic_DNA"/>
</dbReference>
<dbReference type="EMBL" id="LR796983">
    <property type="protein sequence ID" value="CAB4179630.1"/>
    <property type="molecule type" value="Genomic_DNA"/>
</dbReference>
<dbReference type="EMBL" id="LR798431">
    <property type="protein sequence ID" value="CAB5231136.1"/>
    <property type="molecule type" value="Genomic_DNA"/>
</dbReference>
<dbReference type="EMBL" id="LR796551">
    <property type="protein sequence ID" value="CAB4150901.1"/>
    <property type="molecule type" value="Genomic_DNA"/>
</dbReference>
<evidence type="ECO:0000313" key="3">
    <source>
        <dbReference type="EMBL" id="CAB4175067.1"/>
    </source>
</evidence>
<evidence type="ECO:0000313" key="4">
    <source>
        <dbReference type="EMBL" id="CAB4179630.1"/>
    </source>
</evidence>
<evidence type="ECO:0000313" key="6">
    <source>
        <dbReference type="EMBL" id="CAB4188931.1"/>
    </source>
</evidence>
<evidence type="ECO:0000313" key="5">
    <source>
        <dbReference type="EMBL" id="CAB4185714.1"/>
    </source>
</evidence>
<dbReference type="EMBL" id="LR797080">
    <property type="protein sequence ID" value="CAB4185714.1"/>
    <property type="molecule type" value="Genomic_DNA"/>
</dbReference>
<evidence type="ECO:0000313" key="7">
    <source>
        <dbReference type="EMBL" id="CAB4192857.1"/>
    </source>
</evidence>